<comment type="caution">
    <text evidence="1">The sequence shown here is derived from an EMBL/GenBank/DDBJ whole genome shotgun (WGS) entry which is preliminary data.</text>
</comment>
<evidence type="ECO:0000313" key="2">
    <source>
        <dbReference type="Proteomes" id="UP000076858"/>
    </source>
</evidence>
<keyword evidence="2" id="KW-1185">Reference proteome</keyword>
<proteinExistence type="predicted"/>
<gene>
    <name evidence="1" type="ORF">APZ42_021764</name>
</gene>
<evidence type="ECO:0000313" key="1">
    <source>
        <dbReference type="EMBL" id="KZS13165.1"/>
    </source>
</evidence>
<protein>
    <submittedName>
        <fullName evidence="1">Uncharacterized protein</fullName>
    </submittedName>
</protein>
<dbReference type="EMBL" id="LRGB01001256">
    <property type="protein sequence ID" value="KZS13165.1"/>
    <property type="molecule type" value="Genomic_DNA"/>
</dbReference>
<reference evidence="1 2" key="1">
    <citation type="submission" date="2016-03" db="EMBL/GenBank/DDBJ databases">
        <title>EvidentialGene: Evidence-directed Construction of Genes on Genomes.</title>
        <authorList>
            <person name="Gilbert D.G."/>
            <person name="Choi J.-H."/>
            <person name="Mockaitis K."/>
            <person name="Colbourne J."/>
            <person name="Pfrender M."/>
        </authorList>
    </citation>
    <scope>NUCLEOTIDE SEQUENCE [LARGE SCALE GENOMIC DNA]</scope>
    <source>
        <strain evidence="1 2">Xinb3</strain>
        <tissue evidence="1">Complete organism</tissue>
    </source>
</reference>
<accession>A0A164WD80</accession>
<organism evidence="1 2">
    <name type="scientific">Daphnia magna</name>
    <dbReference type="NCBI Taxonomy" id="35525"/>
    <lineage>
        <taxon>Eukaryota</taxon>
        <taxon>Metazoa</taxon>
        <taxon>Ecdysozoa</taxon>
        <taxon>Arthropoda</taxon>
        <taxon>Crustacea</taxon>
        <taxon>Branchiopoda</taxon>
        <taxon>Diplostraca</taxon>
        <taxon>Cladocera</taxon>
        <taxon>Anomopoda</taxon>
        <taxon>Daphniidae</taxon>
        <taxon>Daphnia</taxon>
    </lineage>
</organism>
<dbReference type="AlphaFoldDB" id="A0A164WD80"/>
<dbReference type="Proteomes" id="UP000076858">
    <property type="component" value="Unassembled WGS sequence"/>
</dbReference>
<name>A0A164WD80_9CRUS</name>
<sequence>MNWWLFEVYKRERSLKGVGMQSMKLIRIQLIGGCLRDAKGNGLGRVLDSSHWSC</sequence>